<dbReference type="OrthoDB" id="192611at2759"/>
<protein>
    <submittedName>
        <fullName evidence="1">Uncharacterized protein</fullName>
    </submittedName>
</protein>
<dbReference type="RefSeq" id="XP_036263486.1">
    <property type="nucleotide sequence ID" value="XM_036407244.1"/>
</dbReference>
<proteinExistence type="predicted"/>
<keyword evidence="2" id="KW-1185">Reference proteome</keyword>
<reference evidence="2" key="1">
    <citation type="submission" date="2014-09" db="EMBL/GenBank/DDBJ databases">
        <authorList>
            <person name="Sharma Rahul"/>
            <person name="Thines Marco"/>
        </authorList>
    </citation>
    <scope>NUCLEOTIDE SEQUENCE [LARGE SCALE GENOMIC DNA]</scope>
</reference>
<dbReference type="GeneID" id="59052963"/>
<accession>A0A0P1B390</accession>
<sequence>MLYSMPEYRADILGRALNEVPITDFLGSILDVHRHFEVEVYSSTMNVKASVAVKTDDANSAQSSKPTNASDF</sequence>
<dbReference type="AlphaFoldDB" id="A0A0P1B390"/>
<dbReference type="Proteomes" id="UP000054928">
    <property type="component" value="Unassembled WGS sequence"/>
</dbReference>
<dbReference type="STRING" id="4781.A0A0P1B390"/>
<evidence type="ECO:0000313" key="2">
    <source>
        <dbReference type="Proteomes" id="UP000054928"/>
    </source>
</evidence>
<evidence type="ECO:0000313" key="1">
    <source>
        <dbReference type="EMBL" id="CEG49200.1"/>
    </source>
</evidence>
<organism evidence="1 2">
    <name type="scientific">Plasmopara halstedii</name>
    <name type="common">Downy mildew of sunflower</name>
    <dbReference type="NCBI Taxonomy" id="4781"/>
    <lineage>
        <taxon>Eukaryota</taxon>
        <taxon>Sar</taxon>
        <taxon>Stramenopiles</taxon>
        <taxon>Oomycota</taxon>
        <taxon>Peronosporomycetes</taxon>
        <taxon>Peronosporales</taxon>
        <taxon>Peronosporaceae</taxon>
        <taxon>Plasmopara</taxon>
    </lineage>
</organism>
<dbReference type="EMBL" id="CCYD01003042">
    <property type="protein sequence ID" value="CEG49200.1"/>
    <property type="molecule type" value="Genomic_DNA"/>
</dbReference>
<name>A0A0P1B390_PLAHL</name>